<dbReference type="GO" id="GO:0005524">
    <property type="term" value="F:ATP binding"/>
    <property type="evidence" value="ECO:0007669"/>
    <property type="project" value="UniProtKB-KW"/>
</dbReference>
<keyword evidence="14" id="KW-1185">Reference proteome</keyword>
<dbReference type="InterPro" id="IPR004821">
    <property type="entry name" value="Cyt_trans-like"/>
</dbReference>
<dbReference type="GO" id="GO:0009435">
    <property type="term" value="P:NAD+ biosynthetic process"/>
    <property type="evidence" value="ECO:0007669"/>
    <property type="project" value="UniProtKB-UniRule"/>
</dbReference>
<keyword evidence="9 11" id="KW-0520">NAD</keyword>
<accession>A0A6C2UQT0</accession>
<protein>
    <recommendedName>
        <fullName evidence="11">Probable nicotinate-nucleotide adenylyltransferase</fullName>
        <ecNumber evidence="11">2.7.7.18</ecNumber>
    </recommendedName>
    <alternativeName>
        <fullName evidence="11">Deamido-NAD(+) diphosphorylase</fullName>
    </alternativeName>
    <alternativeName>
        <fullName evidence="11">Deamido-NAD(+) pyrophosphorylase</fullName>
    </alternativeName>
    <alternativeName>
        <fullName evidence="11">Nicotinate mononucleotide adenylyltransferase</fullName>
        <shortName evidence="11">NaMN adenylyltransferase</shortName>
    </alternativeName>
</protein>
<dbReference type="UniPathway" id="UPA00253">
    <property type="reaction ID" value="UER00332"/>
</dbReference>
<dbReference type="PANTHER" id="PTHR39321:SF3">
    <property type="entry name" value="PHOSPHOPANTETHEINE ADENYLYLTRANSFERASE"/>
    <property type="match status" value="1"/>
</dbReference>
<dbReference type="CDD" id="cd02165">
    <property type="entry name" value="NMNAT"/>
    <property type="match status" value="1"/>
</dbReference>
<evidence type="ECO:0000313" key="13">
    <source>
        <dbReference type="EMBL" id="VGO21356.1"/>
    </source>
</evidence>
<proteinExistence type="inferred from homology"/>
<keyword evidence="5 11" id="KW-0808">Transferase</keyword>
<evidence type="ECO:0000256" key="5">
    <source>
        <dbReference type="ARBA" id="ARBA00022679"/>
    </source>
</evidence>
<dbReference type="SUPFAM" id="SSF52374">
    <property type="entry name" value="Nucleotidylyl transferase"/>
    <property type="match status" value="1"/>
</dbReference>
<dbReference type="EC" id="2.7.7.18" evidence="11"/>
<evidence type="ECO:0000256" key="3">
    <source>
        <dbReference type="ARBA" id="ARBA00009014"/>
    </source>
</evidence>
<sequence>MESRSTAKRIGIMGGSFDPVHIGHLVIAQDAVERMELSEVVFVPAAVPPHKQHLSLADDGHRLNMLKLAVESDIRFSVSDEELVRGGVSYTIDTVRQLKQSIPDAEWVLVVGSDTLVDLHNWYKIDELLDLCEVATFLRPGESALESIAEKVRLPDERKDKLMRNVVDMHLVEVSSSEIRMRVAEGLSVRYLVSPEVEMYIFEHGLYRG</sequence>
<dbReference type="EMBL" id="CAAHFH010000002">
    <property type="protein sequence ID" value="VGO21356.1"/>
    <property type="molecule type" value="Genomic_DNA"/>
</dbReference>
<evidence type="ECO:0000256" key="6">
    <source>
        <dbReference type="ARBA" id="ARBA00022695"/>
    </source>
</evidence>
<keyword evidence="4 11" id="KW-0662">Pyridine nucleotide biosynthesis</keyword>
<comment type="catalytic activity">
    <reaction evidence="10 11">
        <text>nicotinate beta-D-ribonucleotide + ATP + H(+) = deamido-NAD(+) + diphosphate</text>
        <dbReference type="Rhea" id="RHEA:22860"/>
        <dbReference type="ChEBI" id="CHEBI:15378"/>
        <dbReference type="ChEBI" id="CHEBI:30616"/>
        <dbReference type="ChEBI" id="CHEBI:33019"/>
        <dbReference type="ChEBI" id="CHEBI:57502"/>
        <dbReference type="ChEBI" id="CHEBI:58437"/>
        <dbReference type="EC" id="2.7.7.18"/>
    </reaction>
</comment>
<comment type="similarity">
    <text evidence="3 11">Belongs to the NadD family.</text>
</comment>
<dbReference type="Pfam" id="PF01467">
    <property type="entry name" value="CTP_transf_like"/>
    <property type="match status" value="1"/>
</dbReference>
<dbReference type="InterPro" id="IPR005248">
    <property type="entry name" value="NadD/NMNAT"/>
</dbReference>
<comment type="pathway">
    <text evidence="2 11">Cofactor biosynthesis; NAD(+) biosynthesis; deamido-NAD(+) from nicotinate D-ribonucleotide: step 1/1.</text>
</comment>
<dbReference type="Gene3D" id="3.40.50.620">
    <property type="entry name" value="HUPs"/>
    <property type="match status" value="1"/>
</dbReference>
<dbReference type="NCBIfam" id="TIGR00125">
    <property type="entry name" value="cyt_tran_rel"/>
    <property type="match status" value="1"/>
</dbReference>
<evidence type="ECO:0000256" key="4">
    <source>
        <dbReference type="ARBA" id="ARBA00022642"/>
    </source>
</evidence>
<organism evidence="13 14">
    <name type="scientific">Pontiella sulfatireligans</name>
    <dbReference type="NCBI Taxonomy" id="2750658"/>
    <lineage>
        <taxon>Bacteria</taxon>
        <taxon>Pseudomonadati</taxon>
        <taxon>Kiritimatiellota</taxon>
        <taxon>Kiritimatiellia</taxon>
        <taxon>Kiritimatiellales</taxon>
        <taxon>Pontiellaceae</taxon>
        <taxon>Pontiella</taxon>
    </lineage>
</organism>
<name>A0A6C2UQT0_9BACT</name>
<dbReference type="Proteomes" id="UP000346198">
    <property type="component" value="Unassembled WGS sequence"/>
</dbReference>
<evidence type="ECO:0000256" key="11">
    <source>
        <dbReference type="HAMAP-Rule" id="MF_00244"/>
    </source>
</evidence>
<dbReference type="GO" id="GO:0004515">
    <property type="term" value="F:nicotinate-nucleotide adenylyltransferase activity"/>
    <property type="evidence" value="ECO:0007669"/>
    <property type="project" value="UniProtKB-UniRule"/>
</dbReference>
<keyword evidence="7 11" id="KW-0547">Nucleotide-binding</keyword>
<dbReference type="NCBIfam" id="TIGR00482">
    <property type="entry name" value="nicotinate (nicotinamide) nucleotide adenylyltransferase"/>
    <property type="match status" value="1"/>
</dbReference>
<keyword evidence="8 11" id="KW-0067">ATP-binding</keyword>
<reference evidence="13 14" key="1">
    <citation type="submission" date="2019-04" db="EMBL/GenBank/DDBJ databases">
        <authorList>
            <person name="Van Vliet M D."/>
        </authorList>
    </citation>
    <scope>NUCLEOTIDE SEQUENCE [LARGE SCALE GENOMIC DNA]</scope>
    <source>
        <strain evidence="13 14">F21</strain>
    </source>
</reference>
<dbReference type="PANTHER" id="PTHR39321">
    <property type="entry name" value="NICOTINATE-NUCLEOTIDE ADENYLYLTRANSFERASE-RELATED"/>
    <property type="match status" value="1"/>
</dbReference>
<comment type="function">
    <text evidence="1 11">Catalyzes the reversible adenylation of nicotinate mononucleotide (NaMN) to nicotinic acid adenine dinucleotide (NaAD).</text>
</comment>
<evidence type="ECO:0000259" key="12">
    <source>
        <dbReference type="Pfam" id="PF01467"/>
    </source>
</evidence>
<keyword evidence="6 11" id="KW-0548">Nucleotidyltransferase</keyword>
<evidence type="ECO:0000256" key="9">
    <source>
        <dbReference type="ARBA" id="ARBA00023027"/>
    </source>
</evidence>
<feature type="domain" description="Cytidyltransferase-like" evidence="12">
    <location>
        <begin position="12"/>
        <end position="182"/>
    </location>
</feature>
<evidence type="ECO:0000256" key="2">
    <source>
        <dbReference type="ARBA" id="ARBA00005019"/>
    </source>
</evidence>
<evidence type="ECO:0000256" key="7">
    <source>
        <dbReference type="ARBA" id="ARBA00022741"/>
    </source>
</evidence>
<dbReference type="NCBIfam" id="NF000840">
    <property type="entry name" value="PRK00071.1-3"/>
    <property type="match status" value="1"/>
</dbReference>
<dbReference type="AlphaFoldDB" id="A0A6C2UQT0"/>
<dbReference type="HAMAP" id="MF_00244">
    <property type="entry name" value="NaMN_adenylyltr"/>
    <property type="match status" value="1"/>
</dbReference>
<dbReference type="RefSeq" id="WP_136062833.1">
    <property type="nucleotide sequence ID" value="NZ_CAAHFH010000002.1"/>
</dbReference>
<dbReference type="InterPro" id="IPR014729">
    <property type="entry name" value="Rossmann-like_a/b/a_fold"/>
</dbReference>
<evidence type="ECO:0000256" key="1">
    <source>
        <dbReference type="ARBA" id="ARBA00002324"/>
    </source>
</evidence>
<evidence type="ECO:0000256" key="8">
    <source>
        <dbReference type="ARBA" id="ARBA00022840"/>
    </source>
</evidence>
<evidence type="ECO:0000313" key="14">
    <source>
        <dbReference type="Proteomes" id="UP000346198"/>
    </source>
</evidence>
<gene>
    <name evidence="11 13" type="primary">nadD</name>
    <name evidence="13" type="ORF">SCARR_03428</name>
</gene>
<evidence type="ECO:0000256" key="10">
    <source>
        <dbReference type="ARBA" id="ARBA00048721"/>
    </source>
</evidence>